<dbReference type="InterPro" id="IPR036388">
    <property type="entry name" value="WH-like_DNA-bd_sf"/>
</dbReference>
<evidence type="ECO:0008006" key="4">
    <source>
        <dbReference type="Google" id="ProtNLM"/>
    </source>
</evidence>
<dbReference type="InterPro" id="IPR036390">
    <property type="entry name" value="WH_DNA-bd_sf"/>
</dbReference>
<evidence type="ECO:0000256" key="1">
    <source>
        <dbReference type="SAM" id="MobiDB-lite"/>
    </source>
</evidence>
<dbReference type="EMBL" id="PFBL01000020">
    <property type="protein sequence ID" value="PIR83083.1"/>
    <property type="molecule type" value="Genomic_DNA"/>
</dbReference>
<proteinExistence type="predicted"/>
<accession>A0A2H0U9I7</accession>
<sequence>MRQQLLAQGQLDKSRETNRPSAPHRQQEIVLEKSIFSNVFDKDIRRVYMYKKAERLAKAIHLLLPAFTQTPMLRDRIDTLSIALVDAAIRPPQEARMALSRELLALSSMIGIARTSGLLSAMNADLISKETHYLLQEVAGYEEPRIAMDDAPSIADLAKSAVRRAPSEQPARMREPSLPTRHNAVSAQRLPKGHIKDRREALLSFLRDKDKGSIKDISRSVPGVSEKTVQRELAALVAEGVLVKEGERRWSTYSLA</sequence>
<reference evidence="3" key="1">
    <citation type="submission" date="2017-09" db="EMBL/GenBank/DDBJ databases">
        <title>Depth-based differentiation of microbial function through sediment-hosted aquifers and enrichment of novel symbionts in the deep terrestrial subsurface.</title>
        <authorList>
            <person name="Probst A.J."/>
            <person name="Ladd B."/>
            <person name="Jarett J.K."/>
            <person name="Geller-Mcgrath D.E."/>
            <person name="Sieber C.M.K."/>
            <person name="Emerson J.B."/>
            <person name="Anantharaman K."/>
            <person name="Thomas B.C."/>
            <person name="Malmstrom R."/>
            <person name="Stieglmeier M."/>
            <person name="Klingl A."/>
            <person name="Woyke T."/>
            <person name="Ryan C.M."/>
            <person name="Banfield J.F."/>
        </authorList>
    </citation>
    <scope>NUCLEOTIDE SEQUENCE [LARGE SCALE GENOMIC DNA]</scope>
</reference>
<dbReference type="Gene3D" id="1.10.10.10">
    <property type="entry name" value="Winged helix-like DNA-binding domain superfamily/Winged helix DNA-binding domain"/>
    <property type="match status" value="1"/>
</dbReference>
<evidence type="ECO:0000313" key="3">
    <source>
        <dbReference type="Proteomes" id="UP000230179"/>
    </source>
</evidence>
<dbReference type="AlphaFoldDB" id="A0A2H0U9I7"/>
<comment type="caution">
    <text evidence="2">The sequence shown here is derived from an EMBL/GenBank/DDBJ whole genome shotgun (WGS) entry which is preliminary data.</text>
</comment>
<dbReference type="Proteomes" id="UP000230179">
    <property type="component" value="Unassembled WGS sequence"/>
</dbReference>
<feature type="region of interest" description="Disordered" evidence="1">
    <location>
        <begin position="1"/>
        <end position="24"/>
    </location>
</feature>
<dbReference type="SUPFAM" id="SSF46785">
    <property type="entry name" value="Winged helix' DNA-binding domain"/>
    <property type="match status" value="1"/>
</dbReference>
<gene>
    <name evidence="2" type="ORF">COU19_02205</name>
</gene>
<evidence type="ECO:0000313" key="2">
    <source>
        <dbReference type="EMBL" id="PIR83083.1"/>
    </source>
</evidence>
<organism evidence="2 3">
    <name type="scientific">Candidatus Kaiserbacteria bacterium CG10_big_fil_rev_8_21_14_0_10_56_12</name>
    <dbReference type="NCBI Taxonomy" id="1974611"/>
    <lineage>
        <taxon>Bacteria</taxon>
        <taxon>Candidatus Kaiseribacteriota</taxon>
    </lineage>
</organism>
<protein>
    <recommendedName>
        <fullName evidence="4">HTH deoR-type domain-containing protein</fullName>
    </recommendedName>
</protein>
<name>A0A2H0U9I7_9BACT</name>